<accession>A0A5J5KCM1</accession>
<keyword evidence="1" id="KW-0732">Signal</keyword>
<evidence type="ECO:0000313" key="3">
    <source>
        <dbReference type="Proteomes" id="UP000327011"/>
    </source>
</evidence>
<reference evidence="2 3" key="1">
    <citation type="submission" date="2019-09" db="EMBL/GenBank/DDBJ databases">
        <title>Screening of Novel Bioactive Compounds from Soil-Associated.</title>
        <authorList>
            <person name="Gong X."/>
        </authorList>
    </citation>
    <scope>NUCLEOTIDE SEQUENCE [LARGE SCALE GENOMIC DNA]</scope>
    <source>
        <strain evidence="2 3">Gxj-6</strain>
    </source>
</reference>
<dbReference type="Proteomes" id="UP000327011">
    <property type="component" value="Unassembled WGS sequence"/>
</dbReference>
<feature type="signal peptide" evidence="1">
    <location>
        <begin position="1"/>
        <end position="22"/>
    </location>
</feature>
<keyword evidence="3" id="KW-1185">Reference proteome</keyword>
<dbReference type="Gene3D" id="2.50.20.20">
    <property type="match status" value="1"/>
</dbReference>
<evidence type="ECO:0000313" key="2">
    <source>
        <dbReference type="EMBL" id="KAA9381739.1"/>
    </source>
</evidence>
<evidence type="ECO:0008006" key="4">
    <source>
        <dbReference type="Google" id="ProtNLM"/>
    </source>
</evidence>
<sequence>MKRAVMALACAATAALVAPAVAAPAQAQTTAGSQARPANPLAALKKQFVPGRGVRVVSSANMSFGGFINIKSGSKGVFGFGRSGVSSSDLTTKINYGGGLGDDDELKGINDPMRTITVGRTSYVSGGVYADLLPDGKSWLRLPGQDPDAALTGIGGYVNPLDPRALQAVLATTKAKGAGGVVNGARTTLYRGTITVKQLASAVPSLRKQLPSSASKGVISWKLWIGGDQLVRKVVSSMTTTVKSKKISITIESSSTTTYSGWGGKVTVKAPPKSQVATTSDIDGSVPDLPQVIDLGD</sequence>
<dbReference type="SUPFAM" id="SSF89392">
    <property type="entry name" value="Prokaryotic lipoproteins and lipoprotein localization factors"/>
    <property type="match status" value="1"/>
</dbReference>
<feature type="chain" id="PRO_5039300253" description="LppX_LprAFG lipoprotein" evidence="1">
    <location>
        <begin position="23"/>
        <end position="297"/>
    </location>
</feature>
<dbReference type="AlphaFoldDB" id="A0A5J5KCM1"/>
<gene>
    <name evidence="2" type="ORF">F5972_02640</name>
</gene>
<dbReference type="RefSeq" id="WP_150930691.1">
    <property type="nucleotide sequence ID" value="NZ_VYTZ01000001.1"/>
</dbReference>
<dbReference type="InterPro" id="IPR029046">
    <property type="entry name" value="LolA/LolB/LppX"/>
</dbReference>
<evidence type="ECO:0000256" key="1">
    <source>
        <dbReference type="SAM" id="SignalP"/>
    </source>
</evidence>
<organism evidence="2 3">
    <name type="scientific">Microbispora cellulosiformans</name>
    <dbReference type="NCBI Taxonomy" id="2614688"/>
    <lineage>
        <taxon>Bacteria</taxon>
        <taxon>Bacillati</taxon>
        <taxon>Actinomycetota</taxon>
        <taxon>Actinomycetes</taxon>
        <taxon>Streptosporangiales</taxon>
        <taxon>Streptosporangiaceae</taxon>
        <taxon>Microbispora</taxon>
    </lineage>
</organism>
<proteinExistence type="predicted"/>
<comment type="caution">
    <text evidence="2">The sequence shown here is derived from an EMBL/GenBank/DDBJ whole genome shotgun (WGS) entry which is preliminary data.</text>
</comment>
<dbReference type="EMBL" id="VYTZ01000001">
    <property type="protein sequence ID" value="KAA9381739.1"/>
    <property type="molecule type" value="Genomic_DNA"/>
</dbReference>
<name>A0A5J5KCM1_9ACTN</name>
<protein>
    <recommendedName>
        <fullName evidence="4">LppX_LprAFG lipoprotein</fullName>
    </recommendedName>
</protein>